<comment type="similarity">
    <text evidence="8">Belongs to the NAD kinase family.</text>
</comment>
<evidence type="ECO:0000256" key="1">
    <source>
        <dbReference type="ARBA" id="ARBA00022679"/>
    </source>
</evidence>
<feature type="binding site" evidence="8">
    <location>
        <position position="165"/>
    </location>
    <ligand>
        <name>NAD(+)</name>
        <dbReference type="ChEBI" id="CHEBI:57540"/>
    </ligand>
</feature>
<dbReference type="InterPro" id="IPR017438">
    <property type="entry name" value="ATP-NAD_kinase_N"/>
</dbReference>
<sequence length="286" mass="31001">MRKIALLYNPSKEQACSIRDELNRLLTDGGIAVTHIAVDHATDILAVDPDIRFVELAMVLGGDGTLLGIARQLAPYHIPLLGINIGHLGFLTESEPSQLQPAVARILQNEYNLEHRMMLEAEVIRNGQSLAKFSALNEVGTGKGSFARMVTVDVHVDDVYVDTYRGDGVIISTPTGSTAYSLSCGGPIVSPNLQVMVITPVCPHTLFSRPCVIDANQTVRLTVRASHSDLGMTVDGQDGLHLLSGDEIIVKRAPYETTLVRWPDREFFGVLRSKLHNGNGDGPSPT</sequence>
<dbReference type="PANTHER" id="PTHR20275:SF0">
    <property type="entry name" value="NAD KINASE"/>
    <property type="match status" value="1"/>
</dbReference>
<dbReference type="GO" id="GO:0006741">
    <property type="term" value="P:NADP+ biosynthetic process"/>
    <property type="evidence" value="ECO:0007669"/>
    <property type="project" value="UniProtKB-UniRule"/>
</dbReference>
<feature type="binding site" evidence="8">
    <location>
        <begin position="137"/>
        <end position="138"/>
    </location>
    <ligand>
        <name>NAD(+)</name>
        <dbReference type="ChEBI" id="CHEBI:57540"/>
    </ligand>
</feature>
<dbReference type="GO" id="GO:0005524">
    <property type="term" value="F:ATP binding"/>
    <property type="evidence" value="ECO:0007669"/>
    <property type="project" value="UniProtKB-KW"/>
</dbReference>
<dbReference type="GO" id="GO:0046872">
    <property type="term" value="F:metal ion binding"/>
    <property type="evidence" value="ECO:0007669"/>
    <property type="project" value="UniProtKB-UniRule"/>
</dbReference>
<proteinExistence type="inferred from homology"/>
<keyword evidence="6 8" id="KW-0520">NAD</keyword>
<dbReference type="Gene3D" id="2.60.200.30">
    <property type="entry name" value="Probable inorganic polyphosphate/atp-NAD kinase, domain 2"/>
    <property type="match status" value="1"/>
</dbReference>
<dbReference type="PANTHER" id="PTHR20275">
    <property type="entry name" value="NAD KINASE"/>
    <property type="match status" value="1"/>
</dbReference>
<dbReference type="EMBL" id="CP080467">
    <property type="protein sequence ID" value="UNO47470.1"/>
    <property type="molecule type" value="Genomic_DNA"/>
</dbReference>
<comment type="catalytic activity">
    <reaction evidence="7 8">
        <text>NAD(+) + ATP = ADP + NADP(+) + H(+)</text>
        <dbReference type="Rhea" id="RHEA:18629"/>
        <dbReference type="ChEBI" id="CHEBI:15378"/>
        <dbReference type="ChEBI" id="CHEBI:30616"/>
        <dbReference type="ChEBI" id="CHEBI:57540"/>
        <dbReference type="ChEBI" id="CHEBI:58349"/>
        <dbReference type="ChEBI" id="CHEBI:456216"/>
        <dbReference type="EC" id="2.7.1.23"/>
    </reaction>
</comment>
<comment type="function">
    <text evidence="8">Involved in the regulation of the intracellular balance of NAD and NADP, and is a key enzyme in the biosynthesis of NADP. Catalyzes specifically the phosphorylation on 2'-hydroxyl of the adenosine moiety of NAD to yield NADP.</text>
</comment>
<dbReference type="InterPro" id="IPR017437">
    <property type="entry name" value="ATP-NAD_kinase_PpnK-typ_C"/>
</dbReference>
<dbReference type="FunFam" id="2.60.200.30:FF:000009">
    <property type="entry name" value="Poly(P)/ATP NAD kinase"/>
    <property type="match status" value="1"/>
</dbReference>
<dbReference type="GO" id="GO:0003951">
    <property type="term" value="F:NAD+ kinase activity"/>
    <property type="evidence" value="ECO:0007669"/>
    <property type="project" value="UniProtKB-UniRule"/>
</dbReference>
<dbReference type="GO" id="GO:0051287">
    <property type="term" value="F:NAD binding"/>
    <property type="evidence" value="ECO:0007669"/>
    <property type="project" value="UniProtKB-ARBA"/>
</dbReference>
<dbReference type="AlphaFoldDB" id="T0C7J5"/>
<dbReference type="KEGG" id="aaco:K1I37_12200"/>
<dbReference type="EC" id="2.7.1.23" evidence="8"/>
<dbReference type="Pfam" id="PF20143">
    <property type="entry name" value="NAD_kinase_C"/>
    <property type="match status" value="1"/>
</dbReference>
<evidence type="ECO:0000313" key="9">
    <source>
        <dbReference type="EMBL" id="UNO47470.1"/>
    </source>
</evidence>
<dbReference type="GO" id="GO:0019674">
    <property type="term" value="P:NAD+ metabolic process"/>
    <property type="evidence" value="ECO:0007669"/>
    <property type="project" value="InterPro"/>
</dbReference>
<feature type="binding site" evidence="8">
    <location>
        <position position="237"/>
    </location>
    <ligand>
        <name>NAD(+)</name>
        <dbReference type="ChEBI" id="CHEBI:57540"/>
    </ligand>
</feature>
<dbReference type="GO" id="GO:0005737">
    <property type="term" value="C:cytoplasm"/>
    <property type="evidence" value="ECO:0007669"/>
    <property type="project" value="UniProtKB-SubCell"/>
</dbReference>
<evidence type="ECO:0000256" key="4">
    <source>
        <dbReference type="ARBA" id="ARBA00022840"/>
    </source>
</evidence>
<evidence type="ECO:0000256" key="5">
    <source>
        <dbReference type="ARBA" id="ARBA00022857"/>
    </source>
</evidence>
<accession>A0A9E7CR89</accession>
<dbReference type="SUPFAM" id="SSF111331">
    <property type="entry name" value="NAD kinase/diacylglycerol kinase-like"/>
    <property type="match status" value="1"/>
</dbReference>
<dbReference type="InterPro" id="IPR016064">
    <property type="entry name" value="NAD/diacylglycerol_kinase_sf"/>
</dbReference>
<gene>
    <name evidence="8" type="primary">nadK</name>
    <name evidence="9" type="ORF">K1I37_12200</name>
</gene>
<dbReference type="Pfam" id="PF01513">
    <property type="entry name" value="NAD_kinase"/>
    <property type="match status" value="1"/>
</dbReference>
<dbReference type="RefSeq" id="WP_021295655.1">
    <property type="nucleotide sequence ID" value="NZ_AURB01000101.1"/>
</dbReference>
<feature type="binding site" evidence="8">
    <location>
        <begin position="63"/>
        <end position="64"/>
    </location>
    <ligand>
        <name>NAD(+)</name>
        <dbReference type="ChEBI" id="CHEBI:57540"/>
    </ligand>
</feature>
<comment type="subcellular location">
    <subcellularLocation>
        <location evidence="8">Cytoplasm</location>
    </subcellularLocation>
</comment>
<dbReference type="STRING" id="1356854.N007_03625"/>
<feature type="binding site" evidence="8">
    <location>
        <position position="167"/>
    </location>
    <ligand>
        <name>NAD(+)</name>
        <dbReference type="ChEBI" id="CHEBI:57540"/>
    </ligand>
</feature>
<keyword evidence="10" id="KW-1185">Reference proteome</keyword>
<dbReference type="HAMAP" id="MF_00361">
    <property type="entry name" value="NAD_kinase"/>
    <property type="match status" value="1"/>
</dbReference>
<accession>T0C7J5</accession>
<dbReference type="Gene3D" id="3.40.50.10330">
    <property type="entry name" value="Probable inorganic polyphosphate/atp-NAD kinase, domain 1"/>
    <property type="match status" value="1"/>
</dbReference>
<feature type="binding site" evidence="8">
    <location>
        <begin position="178"/>
        <end position="183"/>
    </location>
    <ligand>
        <name>NAD(+)</name>
        <dbReference type="ChEBI" id="CHEBI:57540"/>
    </ligand>
</feature>
<keyword evidence="4 8" id="KW-0067">ATP-binding</keyword>
<organism evidence="9 10">
    <name type="scientific">Alicyclobacillus acidoterrestris (strain ATCC 49025 / DSM 3922 / CIP 106132 / NCIMB 13137 / GD3B)</name>
    <dbReference type="NCBI Taxonomy" id="1356854"/>
    <lineage>
        <taxon>Bacteria</taxon>
        <taxon>Bacillati</taxon>
        <taxon>Bacillota</taxon>
        <taxon>Bacilli</taxon>
        <taxon>Bacillales</taxon>
        <taxon>Alicyclobacillaceae</taxon>
        <taxon>Alicyclobacillus</taxon>
    </lineage>
</organism>
<evidence type="ECO:0000313" key="10">
    <source>
        <dbReference type="Proteomes" id="UP000829401"/>
    </source>
</evidence>
<dbReference type="OrthoDB" id="9774737at2"/>
<feature type="binding site" evidence="8">
    <location>
        <position position="148"/>
    </location>
    <ligand>
        <name>NAD(+)</name>
        <dbReference type="ChEBI" id="CHEBI:57540"/>
    </ligand>
</feature>
<evidence type="ECO:0000256" key="3">
    <source>
        <dbReference type="ARBA" id="ARBA00022777"/>
    </source>
</evidence>
<reference evidence="10" key="1">
    <citation type="journal article" date="2022" name="G3 (Bethesda)">
        <title>Unveiling the complete genome sequence of Alicyclobacillus acidoterrestris DSM 3922T, a taint-producing strain.</title>
        <authorList>
            <person name="Leonardo I.C."/>
            <person name="Barreto Crespo M.T."/>
            <person name="Gaspar F.B."/>
        </authorList>
    </citation>
    <scope>NUCLEOTIDE SEQUENCE [LARGE SCALE GENOMIC DNA]</scope>
    <source>
        <strain evidence="10">DSM 3922</strain>
    </source>
</reference>
<name>T0C7J5_ALIAG</name>
<dbReference type="InterPro" id="IPR002504">
    <property type="entry name" value="NADK"/>
</dbReference>
<keyword evidence="3 8" id="KW-0418">Kinase</keyword>
<dbReference type="Proteomes" id="UP000829401">
    <property type="component" value="Chromosome"/>
</dbReference>
<evidence type="ECO:0000256" key="2">
    <source>
        <dbReference type="ARBA" id="ARBA00022741"/>
    </source>
</evidence>
<evidence type="ECO:0000256" key="6">
    <source>
        <dbReference type="ARBA" id="ARBA00023027"/>
    </source>
</evidence>
<protein>
    <recommendedName>
        <fullName evidence="8">NAD kinase</fullName>
        <ecNumber evidence="8">2.7.1.23</ecNumber>
    </recommendedName>
    <alternativeName>
        <fullName evidence="8">ATP-dependent NAD kinase</fullName>
    </alternativeName>
</protein>
<keyword evidence="1 8" id="KW-0808">Transferase</keyword>
<evidence type="ECO:0000256" key="7">
    <source>
        <dbReference type="ARBA" id="ARBA00047925"/>
    </source>
</evidence>
<feature type="active site" description="Proton acceptor" evidence="8">
    <location>
        <position position="63"/>
    </location>
</feature>
<keyword evidence="8" id="KW-0963">Cytoplasm</keyword>
<dbReference type="eggNOG" id="COG0061">
    <property type="taxonomic scope" value="Bacteria"/>
</dbReference>
<comment type="caution">
    <text evidence="8">Lacks conserved residue(s) required for the propagation of feature annotation.</text>
</comment>
<evidence type="ECO:0000256" key="8">
    <source>
        <dbReference type="HAMAP-Rule" id="MF_00361"/>
    </source>
</evidence>
<keyword evidence="2 8" id="KW-0547">Nucleotide-binding</keyword>
<keyword evidence="5 8" id="KW-0521">NADP</keyword>
<comment type="cofactor">
    <cofactor evidence="8">
        <name>a divalent metal cation</name>
        <dbReference type="ChEBI" id="CHEBI:60240"/>
    </cofactor>
</comment>